<dbReference type="RefSeq" id="WP_344076521.1">
    <property type="nucleotide sequence ID" value="NZ_BAAACA010000034.1"/>
</dbReference>
<keyword evidence="1" id="KW-0902">Two-component regulatory system</keyword>
<comment type="caution">
    <text evidence="6">The sequence shown here is derived from an EMBL/GenBank/DDBJ whole genome shotgun (WGS) entry which is preliminary data.</text>
</comment>
<keyword evidence="2" id="KW-0805">Transcription regulation</keyword>
<feature type="compositionally biased region" description="Low complexity" evidence="4">
    <location>
        <begin position="388"/>
        <end position="404"/>
    </location>
</feature>
<evidence type="ECO:0000259" key="5">
    <source>
        <dbReference type="SMART" id="SM01043"/>
    </source>
</evidence>
<dbReference type="Pfam" id="PF03704">
    <property type="entry name" value="BTAD"/>
    <property type="match status" value="1"/>
</dbReference>
<dbReference type="PRINTS" id="PR00364">
    <property type="entry name" value="DISEASERSIST"/>
</dbReference>
<organism evidence="6 7">
    <name type="scientific">Streptomyces crystallinus</name>
    <dbReference type="NCBI Taxonomy" id="68191"/>
    <lineage>
        <taxon>Bacteria</taxon>
        <taxon>Bacillati</taxon>
        <taxon>Actinomycetota</taxon>
        <taxon>Actinomycetes</taxon>
        <taxon>Kitasatosporales</taxon>
        <taxon>Streptomycetaceae</taxon>
        <taxon>Streptomyces</taxon>
    </lineage>
</organism>
<dbReference type="SMART" id="SM00028">
    <property type="entry name" value="TPR"/>
    <property type="match status" value="3"/>
</dbReference>
<feature type="compositionally biased region" description="Low complexity" evidence="4">
    <location>
        <begin position="361"/>
        <end position="377"/>
    </location>
</feature>
<evidence type="ECO:0000256" key="2">
    <source>
        <dbReference type="ARBA" id="ARBA00023015"/>
    </source>
</evidence>
<sequence>MEFRLLGTVGIDTESGGLALGPPKRCGLLAALLLLPNRPVPLTALGKALWEGEPPARARSVVQGHVSQLRALITEAGGAAHGVDLITHTGAYELRTPPAKVDSARFKDLVRRAGALTDAAEAVRLLHQALALWQGPALTGTTSGPLLLDAARALEEERVGAVEQLAEGYARLGRHERAAAELSAETAAYPLRESLAAALVLALHRSGHRARAVERYHHTRRLLAEELGVCPGPQLAQAFEEVLRDVPPAPPRERPARARTRTETSAPAASPESPTPSCPETAAPAPYLQPPARGSEPPAPAPYPQPPATGPEALAPAAYSRTPAPPARPVVPAPCPETASRALCPEPSSPAPEAPAPEAPAPAAGPDAPSPAARSQPQPQPPAPAEPPSAAAMMSLPGALPGARTARRTARGALPRPPGGFTGRAAQLARLDALIAEESPVCLVTGPAGVGKSALAVHWAHRNADRFPDGLLFAELGGFGARGPADGDLVLQRFLRCLGVAPEHVPDSAEGATALYRELTANLRLLVVLDDAGSSAQVRPLLPAGAGCVTLVTSRDRLGGLVVCEDARPVPVDTLDDADATALLVSVLGARRVAAEPVAARRLAGLCGGLPLALRVVAARLAYQPDASLERMAAQLLDGNRRLALLSVDDQGPRAALGASLRHVAPEDRRMLYALTSHPGGRIDLHAAAALAGTTEDAALRALDALTGAHLVVEGRDGDWSLHDLVRLYARTAGEVSGGGLAGAAADSALRRLVDLLLHTCLAANEAAEPGSQACCVLPPGTWQPSSQTEFTSRPQALDWYADQRELLARTVTAARAEHLHAQAWRLGILQWPLMVLRPRDEWCPLLTDALDSVQRDPHAAGADGESRVRALLGWLLVEQGRLPEALSCLEPAPAMATHPVSEATARINLGMAYARAGESRPARTQCLRALALAVRCGHLPTQRLALQHLARFALDGGRPEQALAHARHALTLTGEEEVVGRAWLHLQSGQALWDLGRTAEALAELEESAGQAEAHRLDETAGRALELLSRITGAEEYAERRAALAARAGEGKRRA</sequence>
<feature type="region of interest" description="Disordered" evidence="4">
    <location>
        <begin position="243"/>
        <end position="422"/>
    </location>
</feature>
<dbReference type="InterPro" id="IPR051677">
    <property type="entry name" value="AfsR-DnrI-RedD_regulator"/>
</dbReference>
<feature type="compositionally biased region" description="Basic and acidic residues" evidence="4">
    <location>
        <begin position="251"/>
        <end position="262"/>
    </location>
</feature>
<dbReference type="Gene3D" id="3.40.50.300">
    <property type="entry name" value="P-loop containing nucleotide triphosphate hydrolases"/>
    <property type="match status" value="1"/>
</dbReference>
<feature type="compositionally biased region" description="Low complexity" evidence="4">
    <location>
        <begin position="263"/>
        <end position="272"/>
    </location>
</feature>
<evidence type="ECO:0000256" key="4">
    <source>
        <dbReference type="SAM" id="MobiDB-lite"/>
    </source>
</evidence>
<keyword evidence="7" id="KW-1185">Reference proteome</keyword>
<dbReference type="InterPro" id="IPR016032">
    <property type="entry name" value="Sig_transdc_resp-reg_C-effctor"/>
</dbReference>
<dbReference type="CDD" id="cd15831">
    <property type="entry name" value="BTAD"/>
    <property type="match status" value="1"/>
</dbReference>
<feature type="domain" description="Bacterial transcriptional activator" evidence="5">
    <location>
        <begin position="101"/>
        <end position="243"/>
    </location>
</feature>
<dbReference type="InterPro" id="IPR005158">
    <property type="entry name" value="BTAD"/>
</dbReference>
<reference evidence="7" key="1">
    <citation type="journal article" date="2019" name="Int. J. Syst. Evol. Microbiol.">
        <title>The Global Catalogue of Microorganisms (GCM) 10K type strain sequencing project: providing services to taxonomists for standard genome sequencing and annotation.</title>
        <authorList>
            <consortium name="The Broad Institute Genomics Platform"/>
            <consortium name="The Broad Institute Genome Sequencing Center for Infectious Disease"/>
            <person name="Wu L."/>
            <person name="Ma J."/>
        </authorList>
    </citation>
    <scope>NUCLEOTIDE SEQUENCE [LARGE SCALE GENOMIC DNA]</scope>
    <source>
        <strain evidence="7">JCM 5067</strain>
    </source>
</reference>
<evidence type="ECO:0000313" key="7">
    <source>
        <dbReference type="Proteomes" id="UP001500668"/>
    </source>
</evidence>
<dbReference type="EMBL" id="BAAACA010000034">
    <property type="protein sequence ID" value="GAA0612875.1"/>
    <property type="molecule type" value="Genomic_DNA"/>
</dbReference>
<dbReference type="SMART" id="SM01043">
    <property type="entry name" value="BTAD"/>
    <property type="match status" value="1"/>
</dbReference>
<proteinExistence type="predicted"/>
<dbReference type="SUPFAM" id="SSF52540">
    <property type="entry name" value="P-loop containing nucleoside triphosphate hydrolases"/>
    <property type="match status" value="1"/>
</dbReference>
<dbReference type="InterPro" id="IPR019734">
    <property type="entry name" value="TPR_rpt"/>
</dbReference>
<accession>A0ABP3RLF1</accession>
<evidence type="ECO:0000313" key="6">
    <source>
        <dbReference type="EMBL" id="GAA0612875.1"/>
    </source>
</evidence>
<feature type="compositionally biased region" description="Pro residues" evidence="4">
    <location>
        <begin position="347"/>
        <end position="360"/>
    </location>
</feature>
<feature type="compositionally biased region" description="Pro residues" evidence="4">
    <location>
        <begin position="378"/>
        <end position="387"/>
    </location>
</feature>
<dbReference type="InterPro" id="IPR036388">
    <property type="entry name" value="WH-like_DNA-bd_sf"/>
</dbReference>
<name>A0ABP3RLF1_9ACTN</name>
<dbReference type="Gene3D" id="1.10.10.10">
    <property type="entry name" value="Winged helix-like DNA-binding domain superfamily/Winged helix DNA-binding domain"/>
    <property type="match status" value="1"/>
</dbReference>
<dbReference type="Proteomes" id="UP001500668">
    <property type="component" value="Unassembled WGS sequence"/>
</dbReference>
<dbReference type="InterPro" id="IPR011990">
    <property type="entry name" value="TPR-like_helical_dom_sf"/>
</dbReference>
<keyword evidence="3" id="KW-0804">Transcription</keyword>
<dbReference type="PANTHER" id="PTHR35807">
    <property type="entry name" value="TRANSCRIPTIONAL REGULATOR REDD-RELATED"/>
    <property type="match status" value="1"/>
</dbReference>
<gene>
    <name evidence="6" type="ORF">GCM10010394_48450</name>
</gene>
<evidence type="ECO:0000256" key="1">
    <source>
        <dbReference type="ARBA" id="ARBA00023012"/>
    </source>
</evidence>
<dbReference type="SUPFAM" id="SSF48452">
    <property type="entry name" value="TPR-like"/>
    <property type="match status" value="2"/>
</dbReference>
<dbReference type="PANTHER" id="PTHR35807:SF1">
    <property type="entry name" value="TRANSCRIPTIONAL REGULATOR REDD"/>
    <property type="match status" value="1"/>
</dbReference>
<dbReference type="Gene3D" id="1.25.40.10">
    <property type="entry name" value="Tetratricopeptide repeat domain"/>
    <property type="match status" value="2"/>
</dbReference>
<evidence type="ECO:0000256" key="3">
    <source>
        <dbReference type="ARBA" id="ARBA00023163"/>
    </source>
</evidence>
<feature type="compositionally biased region" description="Pro residues" evidence="4">
    <location>
        <begin position="297"/>
        <end position="309"/>
    </location>
</feature>
<dbReference type="SUPFAM" id="SSF46894">
    <property type="entry name" value="C-terminal effector domain of the bipartite response regulators"/>
    <property type="match status" value="1"/>
</dbReference>
<dbReference type="InterPro" id="IPR027417">
    <property type="entry name" value="P-loop_NTPase"/>
</dbReference>
<protein>
    <recommendedName>
        <fullName evidence="5">Bacterial transcriptional activator domain-containing protein</fullName>
    </recommendedName>
</protein>
<feature type="compositionally biased region" description="Pro residues" evidence="4">
    <location>
        <begin position="323"/>
        <end position="335"/>
    </location>
</feature>